<gene>
    <name evidence="1" type="ORF">ARGLB_064_01020</name>
</gene>
<dbReference type="Gene3D" id="3.40.50.2000">
    <property type="entry name" value="Glycogen Phosphorylase B"/>
    <property type="match status" value="1"/>
</dbReference>
<dbReference type="eggNOG" id="COG0438">
    <property type="taxonomic scope" value="Bacteria"/>
</dbReference>
<proteinExistence type="predicted"/>
<accession>H0QND9</accession>
<comment type="caution">
    <text evidence="1">The sequence shown here is derived from an EMBL/GenBank/DDBJ whole genome shotgun (WGS) entry which is preliminary data.</text>
</comment>
<evidence type="ECO:0000313" key="2">
    <source>
        <dbReference type="Proteomes" id="UP000003828"/>
    </source>
</evidence>
<dbReference type="SUPFAM" id="SSF53756">
    <property type="entry name" value="UDP-Glycosyltransferase/glycogen phosphorylase"/>
    <property type="match status" value="1"/>
</dbReference>
<sequence length="371" mass="39210">MQSAARMPSVSRPLGTPNVLLAEPRFSGHRLAYVRVLAEEALRRDQLVHVALPSDAVDSAEFRVHLSDLLGRVSFIEIANFGLNALEETSKRVNASRTVVTDGDGLALELAKRGSWRGAGRLSVLIMRESVQHPGPRILRWLKNGAKKAIVGRAAFLPGVDLAVLKSATWSGKSALRVAVDPVQLSCSSADVEAIRMDWGLDSSKYWFAVLGAITPRKNVPLLADSISRISRMNVGLVIAGKIEPSIRQEVDAAVQEAEGAGVNVVVVDRTLSDRELDAAVTVADCLLLAHSNEGPSGLLGKAACAGTRVLAAGARSLRVDTEGLAGLAEWVELEADAIADAMNHARASNGSGARIATGSDSFLKALLPVG</sequence>
<name>H0QND9_ARTG1</name>
<dbReference type="EMBL" id="BAEG01000064">
    <property type="protein sequence ID" value="GAB14340.1"/>
    <property type="molecule type" value="Genomic_DNA"/>
</dbReference>
<dbReference type="AlphaFoldDB" id="H0QND9"/>
<reference evidence="1 2" key="1">
    <citation type="submission" date="2011-12" db="EMBL/GenBank/DDBJ databases">
        <title>Whole genome shotgun sequence of Arthrobacter globiformis NBRC 12137.</title>
        <authorList>
            <person name="Miyazawa S."/>
            <person name="Hosoyama A."/>
            <person name="Tsuchikane K."/>
            <person name="Katsumata H."/>
            <person name="Yamazaki S."/>
            <person name="Fujita N."/>
        </authorList>
    </citation>
    <scope>NUCLEOTIDE SEQUENCE [LARGE SCALE GENOMIC DNA]</scope>
    <source>
        <strain evidence="1 2">NBRC 12137</strain>
    </source>
</reference>
<dbReference type="STRING" id="1077972.ARGLB_064_01020"/>
<evidence type="ECO:0008006" key="3">
    <source>
        <dbReference type="Google" id="ProtNLM"/>
    </source>
</evidence>
<protein>
    <recommendedName>
        <fullName evidence="3">Glycosyltransferase</fullName>
    </recommendedName>
</protein>
<evidence type="ECO:0000313" key="1">
    <source>
        <dbReference type="EMBL" id="GAB14340.1"/>
    </source>
</evidence>
<keyword evidence="2" id="KW-1185">Reference proteome</keyword>
<organism evidence="1 2">
    <name type="scientific">Arthrobacter globiformis (strain ATCC 8010 / DSM 20124 / JCM 1332 / NBRC 12137 / NCIMB 8907 / NRRL B-2979 / 168)</name>
    <dbReference type="NCBI Taxonomy" id="1077972"/>
    <lineage>
        <taxon>Bacteria</taxon>
        <taxon>Bacillati</taxon>
        <taxon>Actinomycetota</taxon>
        <taxon>Actinomycetes</taxon>
        <taxon>Micrococcales</taxon>
        <taxon>Micrococcaceae</taxon>
        <taxon>Arthrobacter</taxon>
    </lineage>
</organism>
<dbReference type="Proteomes" id="UP000003828">
    <property type="component" value="Unassembled WGS sequence"/>
</dbReference>